<dbReference type="Proteomes" id="UP000199031">
    <property type="component" value="Unassembled WGS sequence"/>
</dbReference>
<accession>A0A1I5ZHM5</accession>
<protein>
    <submittedName>
        <fullName evidence="1">Uncharacterized protein</fullName>
    </submittedName>
</protein>
<name>A0A1I5ZHM5_9BACT</name>
<dbReference type="EMBL" id="FOXQ01000030">
    <property type="protein sequence ID" value="SFQ55935.1"/>
    <property type="molecule type" value="Genomic_DNA"/>
</dbReference>
<evidence type="ECO:0000313" key="2">
    <source>
        <dbReference type="Proteomes" id="UP000199031"/>
    </source>
</evidence>
<reference evidence="1 2" key="1">
    <citation type="submission" date="2016-10" db="EMBL/GenBank/DDBJ databases">
        <authorList>
            <person name="de Groot N.N."/>
        </authorList>
    </citation>
    <scope>NUCLEOTIDE SEQUENCE [LARGE SCALE GENOMIC DNA]</scope>
    <source>
        <strain evidence="1 2">DSM 28286</strain>
    </source>
</reference>
<keyword evidence="2" id="KW-1185">Reference proteome</keyword>
<dbReference type="AlphaFoldDB" id="A0A1I5ZHM5"/>
<proteinExistence type="predicted"/>
<evidence type="ECO:0000313" key="1">
    <source>
        <dbReference type="EMBL" id="SFQ55935.1"/>
    </source>
</evidence>
<organism evidence="1 2">
    <name type="scientific">Parafilimonas terrae</name>
    <dbReference type="NCBI Taxonomy" id="1465490"/>
    <lineage>
        <taxon>Bacteria</taxon>
        <taxon>Pseudomonadati</taxon>
        <taxon>Bacteroidota</taxon>
        <taxon>Chitinophagia</taxon>
        <taxon>Chitinophagales</taxon>
        <taxon>Chitinophagaceae</taxon>
        <taxon>Parafilimonas</taxon>
    </lineage>
</organism>
<sequence length="67" mass="7619">MENKNKKENSNSQDDDYVITPEYLSTCIRGTFKHVGNKCKFVQDENGCFYLNPLTGKMCYVTDSGVV</sequence>
<gene>
    <name evidence="1" type="ORF">SAMN05444277_1301</name>
</gene>